<evidence type="ECO:0000313" key="4">
    <source>
        <dbReference type="EMBL" id="CAG2185734.1"/>
    </source>
</evidence>
<dbReference type="InterPro" id="IPR001611">
    <property type="entry name" value="Leu-rich_rpt"/>
</dbReference>
<dbReference type="Gene3D" id="3.80.10.10">
    <property type="entry name" value="Ribonuclease Inhibitor"/>
    <property type="match status" value="1"/>
</dbReference>
<dbReference type="Pfam" id="PF13855">
    <property type="entry name" value="LRR_8"/>
    <property type="match status" value="1"/>
</dbReference>
<dbReference type="OrthoDB" id="676979at2759"/>
<keyword evidence="3" id="KW-0677">Repeat</keyword>
<keyword evidence="5" id="KW-1185">Reference proteome</keyword>
<protein>
    <submittedName>
        <fullName evidence="4">Uncharacterized protein</fullName>
    </submittedName>
</protein>
<name>A0A8S3PPX0_MYTED</name>
<keyword evidence="2" id="KW-0732">Signal</keyword>
<evidence type="ECO:0000313" key="5">
    <source>
        <dbReference type="Proteomes" id="UP000683360"/>
    </source>
</evidence>
<gene>
    <name evidence="4" type="ORF">MEDL_1320</name>
</gene>
<evidence type="ECO:0000256" key="2">
    <source>
        <dbReference type="ARBA" id="ARBA00022729"/>
    </source>
</evidence>
<dbReference type="InterPro" id="IPR032675">
    <property type="entry name" value="LRR_dom_sf"/>
</dbReference>
<dbReference type="PANTHER" id="PTHR24373">
    <property type="entry name" value="SLIT RELATED LEUCINE-RICH REPEAT NEURONAL PROTEIN"/>
    <property type="match status" value="1"/>
</dbReference>
<dbReference type="SMART" id="SM00369">
    <property type="entry name" value="LRR_TYP"/>
    <property type="match status" value="2"/>
</dbReference>
<comment type="caution">
    <text evidence="4">The sequence shown here is derived from an EMBL/GenBank/DDBJ whole genome shotgun (WGS) entry which is preliminary data.</text>
</comment>
<sequence>MPVFLHISTTQLILRGNYLQVVPAWSFQKSKHLKRLDLSNNLLRIIERGAFAGLAELTYLNLRTNKLASNSLHEKIFQDLISLQNLAIYDNLFNDEYTFLQVEISRVRSLNTLGIDLRDRHQINKCLCDLSKLKDLEIFGMHREAYSDNSFNELKCLKIEALSLERVVSLASDAFISFSTLKTLRISIMSRLADYDTIDSIFKSFKVFKGTNMTEISITSNPHRNGFVLGHRHFAVLQEICLQKLNLMGDSILGIQFGPFLKYGYKENCLEELNIDLMFDSRDSYVFAFCAFKHLKIIRTPHVIARDKRVKRSSENDVSYSFCLPKTLEQLDFHSHVRLYNSRRIANLTIINGSNLKIVNMANITLRDCDGTIYGMENLEHLDMSGFICKVLSVNLLEHFPKLINLIAQDSYLGIGLNSLKMPPNF</sequence>
<organism evidence="4 5">
    <name type="scientific">Mytilus edulis</name>
    <name type="common">Blue mussel</name>
    <dbReference type="NCBI Taxonomy" id="6550"/>
    <lineage>
        <taxon>Eukaryota</taxon>
        <taxon>Metazoa</taxon>
        <taxon>Spiralia</taxon>
        <taxon>Lophotrochozoa</taxon>
        <taxon>Mollusca</taxon>
        <taxon>Bivalvia</taxon>
        <taxon>Autobranchia</taxon>
        <taxon>Pteriomorphia</taxon>
        <taxon>Mytilida</taxon>
        <taxon>Mytiloidea</taxon>
        <taxon>Mytilidae</taxon>
        <taxon>Mytilinae</taxon>
        <taxon>Mytilus</taxon>
    </lineage>
</organism>
<evidence type="ECO:0000256" key="1">
    <source>
        <dbReference type="ARBA" id="ARBA00022614"/>
    </source>
</evidence>
<dbReference type="InterPro" id="IPR050328">
    <property type="entry name" value="Dev_Immune_Receptor"/>
</dbReference>
<dbReference type="SUPFAM" id="SSF52058">
    <property type="entry name" value="L domain-like"/>
    <property type="match status" value="1"/>
</dbReference>
<dbReference type="AlphaFoldDB" id="A0A8S3PPX0"/>
<reference evidence="4" key="1">
    <citation type="submission" date="2021-03" db="EMBL/GenBank/DDBJ databases">
        <authorList>
            <person name="Bekaert M."/>
        </authorList>
    </citation>
    <scope>NUCLEOTIDE SEQUENCE</scope>
</reference>
<dbReference type="InterPro" id="IPR003591">
    <property type="entry name" value="Leu-rich_rpt_typical-subtyp"/>
</dbReference>
<accession>A0A8S3PPX0</accession>
<keyword evidence="1" id="KW-0433">Leucine-rich repeat</keyword>
<dbReference type="PANTHER" id="PTHR24373:SF275">
    <property type="entry name" value="TIR DOMAIN-CONTAINING PROTEIN"/>
    <property type="match status" value="1"/>
</dbReference>
<proteinExistence type="predicted"/>
<dbReference type="Proteomes" id="UP000683360">
    <property type="component" value="Unassembled WGS sequence"/>
</dbReference>
<evidence type="ECO:0000256" key="3">
    <source>
        <dbReference type="ARBA" id="ARBA00022737"/>
    </source>
</evidence>
<dbReference type="EMBL" id="CAJPWZ010000098">
    <property type="protein sequence ID" value="CAG2185734.1"/>
    <property type="molecule type" value="Genomic_DNA"/>
</dbReference>